<organism evidence="3 4">
    <name type="scientific">Exserohilum turcicum (strain 28A)</name>
    <name type="common">Northern leaf blight fungus</name>
    <name type="synonym">Setosphaeria turcica</name>
    <dbReference type="NCBI Taxonomy" id="671987"/>
    <lineage>
        <taxon>Eukaryota</taxon>
        <taxon>Fungi</taxon>
        <taxon>Dikarya</taxon>
        <taxon>Ascomycota</taxon>
        <taxon>Pezizomycotina</taxon>
        <taxon>Dothideomycetes</taxon>
        <taxon>Pleosporomycetidae</taxon>
        <taxon>Pleosporales</taxon>
        <taxon>Pleosporineae</taxon>
        <taxon>Pleosporaceae</taxon>
        <taxon>Exserohilum</taxon>
    </lineage>
</organism>
<dbReference type="RefSeq" id="XP_008020599.1">
    <property type="nucleotide sequence ID" value="XM_008022408.1"/>
</dbReference>
<evidence type="ECO:0000256" key="1">
    <source>
        <dbReference type="SAM" id="MobiDB-lite"/>
    </source>
</evidence>
<feature type="signal peptide" evidence="2">
    <location>
        <begin position="1"/>
        <end position="21"/>
    </location>
</feature>
<proteinExistence type="predicted"/>
<feature type="region of interest" description="Disordered" evidence="1">
    <location>
        <begin position="35"/>
        <end position="57"/>
    </location>
</feature>
<dbReference type="GeneID" id="19397192"/>
<sequence>MVATAWCWGLSYLVGCGVTGALSALDKGSRWTLAPKGLGNKAGRQAGQTGDDDDVSA</sequence>
<protein>
    <submittedName>
        <fullName evidence="3">Uncharacterized protein</fullName>
    </submittedName>
</protein>
<feature type="chain" id="PRO_5004343349" evidence="2">
    <location>
        <begin position="22"/>
        <end position="57"/>
    </location>
</feature>
<accession>R0J3L9</accession>
<dbReference type="AlphaFoldDB" id="R0J3L9"/>
<evidence type="ECO:0000313" key="4">
    <source>
        <dbReference type="Proteomes" id="UP000016935"/>
    </source>
</evidence>
<dbReference type="EMBL" id="KB908481">
    <property type="protein sequence ID" value="EOA91331.1"/>
    <property type="molecule type" value="Genomic_DNA"/>
</dbReference>
<name>R0J3L9_EXST2</name>
<reference evidence="3 4" key="1">
    <citation type="journal article" date="2012" name="PLoS Pathog.">
        <title>Diverse lifestyles and strategies of plant pathogenesis encoded in the genomes of eighteen Dothideomycetes fungi.</title>
        <authorList>
            <person name="Ohm R.A."/>
            <person name="Feau N."/>
            <person name="Henrissat B."/>
            <person name="Schoch C.L."/>
            <person name="Horwitz B.A."/>
            <person name="Barry K.W."/>
            <person name="Condon B.J."/>
            <person name="Copeland A.C."/>
            <person name="Dhillon B."/>
            <person name="Glaser F."/>
            <person name="Hesse C.N."/>
            <person name="Kosti I."/>
            <person name="LaButti K."/>
            <person name="Lindquist E.A."/>
            <person name="Lucas S."/>
            <person name="Salamov A.A."/>
            <person name="Bradshaw R.E."/>
            <person name="Ciuffetti L."/>
            <person name="Hamelin R.C."/>
            <person name="Kema G.H.J."/>
            <person name="Lawrence C."/>
            <person name="Scott J.A."/>
            <person name="Spatafora J.W."/>
            <person name="Turgeon B.G."/>
            <person name="de Wit P.J.G.M."/>
            <person name="Zhong S."/>
            <person name="Goodwin S.B."/>
            <person name="Grigoriev I.V."/>
        </authorList>
    </citation>
    <scope>NUCLEOTIDE SEQUENCE [LARGE SCALE GENOMIC DNA]</scope>
    <source>
        <strain evidence="4">28A</strain>
    </source>
</reference>
<gene>
    <name evidence="3" type="ORF">SETTUDRAFT_152458</name>
</gene>
<keyword evidence="2" id="KW-0732">Signal</keyword>
<evidence type="ECO:0000313" key="3">
    <source>
        <dbReference type="EMBL" id="EOA91331.1"/>
    </source>
</evidence>
<evidence type="ECO:0000256" key="2">
    <source>
        <dbReference type="SAM" id="SignalP"/>
    </source>
</evidence>
<reference evidence="3 4" key="2">
    <citation type="journal article" date="2013" name="PLoS Genet.">
        <title>Comparative genome structure, secondary metabolite, and effector coding capacity across Cochliobolus pathogens.</title>
        <authorList>
            <person name="Condon B.J."/>
            <person name="Leng Y."/>
            <person name="Wu D."/>
            <person name="Bushley K.E."/>
            <person name="Ohm R.A."/>
            <person name="Otillar R."/>
            <person name="Martin J."/>
            <person name="Schackwitz W."/>
            <person name="Grimwood J."/>
            <person name="MohdZainudin N."/>
            <person name="Xue C."/>
            <person name="Wang R."/>
            <person name="Manning V.A."/>
            <person name="Dhillon B."/>
            <person name="Tu Z.J."/>
            <person name="Steffenson B.J."/>
            <person name="Salamov A."/>
            <person name="Sun H."/>
            <person name="Lowry S."/>
            <person name="LaButti K."/>
            <person name="Han J."/>
            <person name="Copeland A."/>
            <person name="Lindquist E."/>
            <person name="Barry K."/>
            <person name="Schmutz J."/>
            <person name="Baker S.E."/>
            <person name="Ciuffetti L.M."/>
            <person name="Grigoriev I.V."/>
            <person name="Zhong S."/>
            <person name="Turgeon B.G."/>
        </authorList>
    </citation>
    <scope>NUCLEOTIDE SEQUENCE [LARGE SCALE GENOMIC DNA]</scope>
    <source>
        <strain evidence="4">28A</strain>
    </source>
</reference>
<keyword evidence="4" id="KW-1185">Reference proteome</keyword>
<dbReference type="Proteomes" id="UP000016935">
    <property type="component" value="Unassembled WGS sequence"/>
</dbReference>
<dbReference type="HOGENOM" id="CLU_2997938_0_0_1"/>